<dbReference type="InParanoid" id="Q8EWP9"/>
<dbReference type="RefSeq" id="WP_011076981.1">
    <property type="nucleotide sequence ID" value="NC_004432.1"/>
</dbReference>
<organism evidence="2 3">
    <name type="scientific">Malacoplasma penetrans (strain HF-2)</name>
    <name type="common">Mycoplasma penetrans</name>
    <dbReference type="NCBI Taxonomy" id="272633"/>
    <lineage>
        <taxon>Bacteria</taxon>
        <taxon>Bacillati</taxon>
        <taxon>Mycoplasmatota</taxon>
        <taxon>Mycoplasmoidales</taxon>
        <taxon>Mycoplasmoidaceae</taxon>
        <taxon>Malacoplasma</taxon>
    </lineage>
</organism>
<dbReference type="STRING" id="272633.gene:10731253"/>
<accession>Q8EWP9</accession>
<dbReference type="AlphaFoldDB" id="Q8EWP9"/>
<sequence length="828" mass="97219">MNSRNVNNLTLNEKINRFKNKYTELLMQLDNSNFLNLTKFEDLEQFQGTDNIYSLLKENEKVSHNLQIIKESIKKKIINLQLLSSKTHDEDTIDAYGNLYDFDALNGGSLNNYLDTPSFSRKEILKISADIDSAMQKIDEISNFIENKVIPKLNKDEQEKKELTALLNDSQKKISELLVEKDIDQQSIKKLHQSNKDWENECNELVNFSVQINQKLISLEALIDENEKYTKEISEEKDNIIAHLEKKINDLLADIDSDNFFSFKDFDNRYNISDSFVSLISKIINNVFKSVYDIEKSFNAKIKEFNKCKSSLINKLTSSITRREHESSLISNITPQDAVYDVREESVEFANKLLSTQNTKDFTDYLANNFLAVFKKIDTSLFGLYNELNSTSLNDGEYFSKKSIRKINNLCIQISEYTEKNNLLFEQVDNFIKLLTSDFSAATFALINFDSFWWDAACGYKQILEKFFNDFSSLNKMIKAFFEYIGMLSTNPNQFVNFEQEFSDIVYETQNPNNGNEEILSFSDNAFDPNEFIYTPVENEEVFVPFDSSETVQEIEEVKEPHPVVEEVNKLIEETDDGFNKYDYDHDAEISNIVNQVDFDSNEQHGNIDDLKPELDYSFLNNSKEEPSQENYEDKYLNTNIYSKDFDAYVNEIEKQEEMFDFDNLDDINSINEFNQSIKDLDSLDKRISDLLDEQDPSLENQSDDYNNQIQDFNSFVKKIVKDLEYKTNLTSSQKILLKNELYKIFSDEETTVKEKLIQLEEFLIKVFEKEYYTKLFQYWIIAFKKYLLEKKYNINLKLRIVKSKFNKLKMLIELERDKNYLSLFNDE</sequence>
<dbReference type="HOGENOM" id="CLU_342206_0_0_14"/>
<feature type="coiled-coil region" evidence="1">
    <location>
        <begin position="153"/>
        <end position="180"/>
    </location>
</feature>
<keyword evidence="1" id="KW-0175">Coiled coil</keyword>
<dbReference type="EMBL" id="BA000026">
    <property type="protein sequence ID" value="BAC43945.1"/>
    <property type="molecule type" value="Genomic_DNA"/>
</dbReference>
<feature type="coiled-coil region" evidence="1">
    <location>
        <begin position="212"/>
        <end position="246"/>
    </location>
</feature>
<name>Q8EWP9_MALP2</name>
<evidence type="ECO:0000313" key="3">
    <source>
        <dbReference type="Proteomes" id="UP000002522"/>
    </source>
</evidence>
<keyword evidence="3" id="KW-1185">Reference proteome</keyword>
<protein>
    <submittedName>
        <fullName evidence="2">Predicted coiled-coil structure containing protein</fullName>
    </submittedName>
</protein>
<dbReference type="KEGG" id="mpe:MYPE1540"/>
<evidence type="ECO:0000313" key="2">
    <source>
        <dbReference type="EMBL" id="BAC43945.1"/>
    </source>
</evidence>
<proteinExistence type="predicted"/>
<reference evidence="2 3" key="1">
    <citation type="journal article" date="2002" name="Nucleic Acids Res.">
        <title>The complete genomic sequence of Mycoplasma penetrans, an intracellular bacterial pathogen in humans.</title>
        <authorList>
            <person name="Sasaki Y."/>
            <person name="Ishikawa J."/>
            <person name="Yamashita A."/>
            <person name="Oshima K."/>
            <person name="Kenri T."/>
            <person name="Furuya K."/>
            <person name="Yoshino C."/>
            <person name="Horino A."/>
            <person name="Shiba T."/>
            <person name="Sasaki T."/>
            <person name="Hattori M."/>
        </authorList>
    </citation>
    <scope>NUCLEOTIDE SEQUENCE [LARGE SCALE GENOMIC DNA]</scope>
    <source>
        <strain evidence="2 3">HF-2</strain>
    </source>
</reference>
<gene>
    <name evidence="2" type="ordered locus">MYPE1540</name>
</gene>
<evidence type="ECO:0000256" key="1">
    <source>
        <dbReference type="SAM" id="Coils"/>
    </source>
</evidence>
<dbReference type="Proteomes" id="UP000002522">
    <property type="component" value="Chromosome"/>
</dbReference>